<dbReference type="EC" id="3.4.19.12" evidence="3"/>
<feature type="region of interest" description="Disordered" evidence="13">
    <location>
        <begin position="1458"/>
        <end position="1481"/>
    </location>
</feature>
<dbReference type="InterPro" id="IPR028889">
    <property type="entry name" value="USP"/>
</dbReference>
<dbReference type="PANTHER" id="PTHR24006:SF702">
    <property type="entry name" value="UBIQUITIN CARBOXYL-TERMINAL HYDROLASE 47"/>
    <property type="match status" value="1"/>
</dbReference>
<evidence type="ECO:0000256" key="7">
    <source>
        <dbReference type="ARBA" id="ARBA00022801"/>
    </source>
</evidence>
<dbReference type="Proteomes" id="UP000466442">
    <property type="component" value="Linkage Group LG12"/>
</dbReference>
<evidence type="ECO:0000256" key="5">
    <source>
        <dbReference type="ARBA" id="ARBA00022679"/>
    </source>
</evidence>
<organism evidence="16 17">
    <name type="scientific">Apolygus lucorum</name>
    <name type="common">Small green plant bug</name>
    <name type="synonym">Lygocoris lucorum</name>
    <dbReference type="NCBI Taxonomy" id="248454"/>
    <lineage>
        <taxon>Eukaryota</taxon>
        <taxon>Metazoa</taxon>
        <taxon>Ecdysozoa</taxon>
        <taxon>Arthropoda</taxon>
        <taxon>Hexapoda</taxon>
        <taxon>Insecta</taxon>
        <taxon>Pterygota</taxon>
        <taxon>Neoptera</taxon>
        <taxon>Paraneoptera</taxon>
        <taxon>Hemiptera</taxon>
        <taxon>Heteroptera</taxon>
        <taxon>Panheteroptera</taxon>
        <taxon>Cimicomorpha</taxon>
        <taxon>Miridae</taxon>
        <taxon>Mirini</taxon>
        <taxon>Apolygus</taxon>
    </lineage>
</organism>
<comment type="catalytic activity">
    <reaction evidence="1">
        <text>Thiol-dependent hydrolysis of ester, thioester, amide, peptide and isopeptide bonds formed by the C-terminal Gly of ubiquitin (a 76-residue protein attached to proteins as an intracellular targeting signal).</text>
        <dbReference type="EC" id="3.4.19.12"/>
    </reaction>
</comment>
<evidence type="ECO:0000256" key="12">
    <source>
        <dbReference type="PROSITE-ProRule" id="PRU10133"/>
    </source>
</evidence>
<dbReference type="InterPro" id="IPR016135">
    <property type="entry name" value="UBQ-conjugating_enzyme/RWD"/>
</dbReference>
<dbReference type="GO" id="GO:0016579">
    <property type="term" value="P:protein deubiquitination"/>
    <property type="evidence" value="ECO:0007669"/>
    <property type="project" value="InterPro"/>
</dbReference>
<evidence type="ECO:0000313" key="17">
    <source>
        <dbReference type="Proteomes" id="UP000466442"/>
    </source>
</evidence>
<dbReference type="InterPro" id="IPR001394">
    <property type="entry name" value="Peptidase_C19_UCH"/>
</dbReference>
<dbReference type="SMART" id="SM00212">
    <property type="entry name" value="UBCc"/>
    <property type="match status" value="1"/>
</dbReference>
<dbReference type="GO" id="GO:0006508">
    <property type="term" value="P:proteolysis"/>
    <property type="evidence" value="ECO:0007669"/>
    <property type="project" value="UniProtKB-KW"/>
</dbReference>
<sequence>MANIAAQRIRREFKEVIRSEEVAKCAIKVELVGDSFTELRGEIGGPPDTPYEGGSFNLEIKIPETYPFTPPKVRFVSKIWHPNISSVTGAICLDILKDQWAAAMTLRTVLLSLQALMASPEPDDPQDAVVAKQYKDNIETFKLTAKYWTSTYAGGPSADEGCSGKVQRLMDMGIEKERACTHLARRNIDLKINGMVCVSPEDRVGESEARVQCIVRYIDFTSSDNNGKYEGTFPASTSVGDLIDAVAAKFNIADVSCITLTYQSAASGLLNFTKDTEGTLGAVGLDTGYGARNSMNLEIQNSKGENNKKRAQRRIVQKPDSDVITPPPPPLPLPGASADVTLPSPNKFHSRSYARDSPSSSTRGYVGLVNQAMTCYLNSLLQALFMTPEFRNALYKWKFDPSQGGLPQKCIPYQLQKLFLNLQTSDRTAVETTELTRSFGWESGEVWQQHDIQELCRVMFDALEHEFKNTEQADLINHLYQGKMIDYVKCLECSTEKSKEDVFLDIPLPVRPFGSTVAYKDIDEALKAFVRPETLNENNQYFCEACNKKCDAHKGLKFSKFPYLLTLHLKRFDFDYNIMHRIKLNDKVTFPEILDLNAFIQNCETPDENMDVTIKCDDSSTADSALDEETNHVVNEAPVFEADQSNFATDVGNNQDDDEGIDLSNNSNNSIENEKNINQSLSKGPFVYELYSIMIHSGSASGGHYYAYIKDFSRGEWFCFNDQSVSPITREDIVKTYGGGTHRMYYNGAHSSSTNAYMLMYRQIDKTQNCQVMTTSDFPLHIQKILLEIKENEERERALKAKEEEMVKLKVYCNHPGAHQRSVKIFIHNEDTLDDALTLAYSQLKLESVIPEEQCRLVSYDKSREFLELSFEGREKNSIKDILSSTEKSSRGGMNLEFFLEVREKDKKFFPYNCGDVTMTVYLVDLENWDVTSATFLRTSPCQTVADLKEFFQEAIPMVTKDIHLALARNNSVQYLPDRDARSSSPRPLNKMGFYTESRVFITPALPEDGDISSNFEKSKFYKCVYELRNVILLQLSLPENLEDQCDSLLIPLLDLEALSKEASESSSDCVDGGHRLNGIEEELAYSGASGTSDQSASEDSSLTDSERTIIGDTEVGTNDGRVSSGSDSEQLFSPVQSTPNVTSTEEEFQIFVWNTEGTQNSTKPAAPNLYFRAELITEVAGAPTPTGEQKVLKVAVDKNMDMETFKTKLERYVGVAGKYLKLFQAPDSRSEVTSFSQNKDNDKIAIGLNRHLEKDEFKAQLHFLSTNLTKNQSQLPVELIICKTKTVGDTKKDIAKELAKKGWKVQVDRIRIRMKDWKSPGKIIFDSTVWEELVLQDSIELFFQNLDAPEKVNANTFLVAFTRRWHPSTMTLGPFAEVVLDHQNEFLKRLSEMSELPVENIEFAKGPSPFPCEMNVLNVNDLEWTADEEILVEWKKNNHVIFYRDKTEELKRLTKEEVEEMGQSESSNLPNSQSPYISLRVTQPLPNAAWRRSRSHQRK</sequence>
<evidence type="ECO:0000256" key="6">
    <source>
        <dbReference type="ARBA" id="ARBA00022786"/>
    </source>
</evidence>
<dbReference type="Pfam" id="PF00443">
    <property type="entry name" value="UCH"/>
    <property type="match status" value="1"/>
</dbReference>
<feature type="active site" description="Glycyl thioester intermediate" evidence="12">
    <location>
        <position position="92"/>
    </location>
</feature>
<dbReference type="SUPFAM" id="SSF54001">
    <property type="entry name" value="Cysteine proteinases"/>
    <property type="match status" value="1"/>
</dbReference>
<dbReference type="InterPro" id="IPR000608">
    <property type="entry name" value="UBC"/>
</dbReference>
<dbReference type="Pfam" id="PF25985">
    <property type="entry name" value="Ubiquitin_USP47_N"/>
    <property type="match status" value="1"/>
</dbReference>
<evidence type="ECO:0000256" key="13">
    <source>
        <dbReference type="SAM" id="MobiDB-lite"/>
    </source>
</evidence>
<dbReference type="OrthoDB" id="289038at2759"/>
<dbReference type="PROSITE" id="PS00972">
    <property type="entry name" value="USP_1"/>
    <property type="match status" value="1"/>
</dbReference>
<evidence type="ECO:0000256" key="1">
    <source>
        <dbReference type="ARBA" id="ARBA00000707"/>
    </source>
</evidence>
<feature type="compositionally biased region" description="Polar residues" evidence="13">
    <location>
        <begin position="1089"/>
        <end position="1104"/>
    </location>
</feature>
<feature type="domain" description="UBC core" evidence="14">
    <location>
        <begin position="4"/>
        <end position="154"/>
    </location>
</feature>
<evidence type="ECO:0000256" key="8">
    <source>
        <dbReference type="ARBA" id="ARBA00022807"/>
    </source>
</evidence>
<feature type="region of interest" description="Disordered" evidence="13">
    <location>
        <begin position="299"/>
        <end position="330"/>
    </location>
</feature>
<gene>
    <name evidence="16" type="ORF">GE061_004549</name>
</gene>
<reference evidence="16" key="1">
    <citation type="journal article" date="2021" name="Mol. Ecol. Resour.">
        <title>Apolygus lucorum genome provides insights into omnivorousness and mesophyll feeding.</title>
        <authorList>
            <person name="Liu Y."/>
            <person name="Liu H."/>
            <person name="Wang H."/>
            <person name="Huang T."/>
            <person name="Liu B."/>
            <person name="Yang B."/>
            <person name="Yin L."/>
            <person name="Li B."/>
            <person name="Zhang Y."/>
            <person name="Zhang S."/>
            <person name="Jiang F."/>
            <person name="Zhang X."/>
            <person name="Ren Y."/>
            <person name="Wang B."/>
            <person name="Wang S."/>
            <person name="Lu Y."/>
            <person name="Wu K."/>
            <person name="Fan W."/>
            <person name="Wang G."/>
        </authorList>
    </citation>
    <scope>NUCLEOTIDE SEQUENCE</scope>
    <source>
        <strain evidence="16">12Hb</strain>
    </source>
</reference>
<dbReference type="GO" id="GO:0016740">
    <property type="term" value="F:transferase activity"/>
    <property type="evidence" value="ECO:0007669"/>
    <property type="project" value="UniProtKB-KW"/>
</dbReference>
<dbReference type="GO" id="GO:0005829">
    <property type="term" value="C:cytosol"/>
    <property type="evidence" value="ECO:0007669"/>
    <property type="project" value="TreeGrafter"/>
</dbReference>
<keyword evidence="6" id="KW-0833">Ubl conjugation pathway</keyword>
<feature type="domain" description="USP" evidence="15">
    <location>
        <begin position="366"/>
        <end position="764"/>
    </location>
</feature>
<evidence type="ECO:0000259" key="15">
    <source>
        <dbReference type="PROSITE" id="PS50235"/>
    </source>
</evidence>
<protein>
    <recommendedName>
        <fullName evidence="9">Ubiquitin carboxyl-terminal hydrolase 47</fullName>
        <ecNumber evidence="3">3.4.19.12</ecNumber>
    </recommendedName>
    <alternativeName>
        <fullName evidence="10">Ubiquitin thioesterase 47</fullName>
    </alternativeName>
    <alternativeName>
        <fullName evidence="11">Ubiquitin-specific-processing protease 47</fullName>
    </alternativeName>
</protein>
<dbReference type="Gene3D" id="3.90.70.10">
    <property type="entry name" value="Cysteine proteinases"/>
    <property type="match status" value="1"/>
</dbReference>
<evidence type="ECO:0000313" key="16">
    <source>
        <dbReference type="EMBL" id="KAF6202151.1"/>
    </source>
</evidence>
<evidence type="ECO:0000256" key="3">
    <source>
        <dbReference type="ARBA" id="ARBA00012759"/>
    </source>
</evidence>
<dbReference type="PROSITE" id="PS00973">
    <property type="entry name" value="USP_2"/>
    <property type="match status" value="1"/>
</dbReference>
<dbReference type="SUPFAM" id="SSF54495">
    <property type="entry name" value="UBC-like"/>
    <property type="match status" value="1"/>
</dbReference>
<comment type="caution">
    <text evidence="16">The sequence shown here is derived from an EMBL/GenBank/DDBJ whole genome shotgun (WGS) entry which is preliminary data.</text>
</comment>
<dbReference type="GO" id="GO:0004843">
    <property type="term" value="F:cysteine-type deubiquitinase activity"/>
    <property type="evidence" value="ECO:0007669"/>
    <property type="project" value="UniProtKB-EC"/>
</dbReference>
<dbReference type="InterPro" id="IPR050164">
    <property type="entry name" value="Peptidase_C19"/>
</dbReference>
<evidence type="ECO:0000256" key="9">
    <source>
        <dbReference type="ARBA" id="ARBA00026136"/>
    </source>
</evidence>
<feature type="compositionally biased region" description="Polar residues" evidence="13">
    <location>
        <begin position="1121"/>
        <end position="1140"/>
    </location>
</feature>
<dbReference type="InterPro" id="IPR023313">
    <property type="entry name" value="UBQ-conjugating_AS"/>
</dbReference>
<evidence type="ECO:0000256" key="2">
    <source>
        <dbReference type="ARBA" id="ARBA00009085"/>
    </source>
</evidence>
<dbReference type="PROSITE" id="PS50127">
    <property type="entry name" value="UBC_2"/>
    <property type="match status" value="1"/>
</dbReference>
<dbReference type="PANTHER" id="PTHR24006">
    <property type="entry name" value="UBIQUITIN CARBOXYL-TERMINAL HYDROLASE"/>
    <property type="match status" value="1"/>
</dbReference>
<name>A0A8S9X1G2_APOLU</name>
<evidence type="ECO:0000256" key="11">
    <source>
        <dbReference type="ARBA" id="ARBA00032453"/>
    </source>
</evidence>
<dbReference type="EMBL" id="WIXP02000012">
    <property type="protein sequence ID" value="KAF6202151.1"/>
    <property type="molecule type" value="Genomic_DNA"/>
</dbReference>
<keyword evidence="8" id="KW-0788">Thiol protease</keyword>
<dbReference type="PROSITE" id="PS50235">
    <property type="entry name" value="USP_3"/>
    <property type="match status" value="1"/>
</dbReference>
<dbReference type="CDD" id="cd23800">
    <property type="entry name" value="UBCc_UBE2K"/>
    <property type="match status" value="1"/>
</dbReference>
<dbReference type="InterPro" id="IPR045578">
    <property type="entry name" value="USP47_C"/>
</dbReference>
<comment type="similarity">
    <text evidence="2">Belongs to the peptidase C19 family.</text>
</comment>
<accession>A0A8S9X1G2</accession>
<keyword evidence="4" id="KW-0645">Protease</keyword>
<feature type="compositionally biased region" description="Polar residues" evidence="13">
    <location>
        <begin position="1464"/>
        <end position="1481"/>
    </location>
</feature>
<keyword evidence="7" id="KW-0378">Hydrolase</keyword>
<feature type="region of interest" description="Disordered" evidence="13">
    <location>
        <begin position="1086"/>
        <end position="1140"/>
    </location>
</feature>
<dbReference type="PROSITE" id="PS00183">
    <property type="entry name" value="UBC_1"/>
    <property type="match status" value="1"/>
</dbReference>
<dbReference type="Gene3D" id="3.10.110.10">
    <property type="entry name" value="Ubiquitin Conjugating Enzyme"/>
    <property type="match status" value="1"/>
</dbReference>
<dbReference type="InterPro" id="IPR018200">
    <property type="entry name" value="USP_CS"/>
</dbReference>
<dbReference type="CDD" id="cd02659">
    <property type="entry name" value="peptidase_C19C"/>
    <property type="match status" value="1"/>
</dbReference>
<keyword evidence="17" id="KW-1185">Reference proteome</keyword>
<dbReference type="GO" id="GO:0005634">
    <property type="term" value="C:nucleus"/>
    <property type="evidence" value="ECO:0007669"/>
    <property type="project" value="TreeGrafter"/>
</dbReference>
<proteinExistence type="inferred from homology"/>
<dbReference type="InterPro" id="IPR038765">
    <property type="entry name" value="Papain-like_cys_pep_sf"/>
</dbReference>
<keyword evidence="5" id="KW-0808">Transferase</keyword>
<evidence type="ECO:0000256" key="10">
    <source>
        <dbReference type="ARBA" id="ARBA00029910"/>
    </source>
</evidence>
<dbReference type="Pfam" id="PF00179">
    <property type="entry name" value="UQ_con"/>
    <property type="match status" value="1"/>
</dbReference>
<dbReference type="FunFam" id="3.10.110.10:FF:000021">
    <property type="entry name" value="Putative ubiquitin-conjugating enzyme e2 k"/>
    <property type="match status" value="1"/>
</dbReference>
<dbReference type="Pfam" id="PF19718">
    <property type="entry name" value="USP47_C"/>
    <property type="match status" value="1"/>
</dbReference>
<evidence type="ECO:0000259" key="14">
    <source>
        <dbReference type="PROSITE" id="PS50127"/>
    </source>
</evidence>
<evidence type="ECO:0000256" key="4">
    <source>
        <dbReference type="ARBA" id="ARBA00022670"/>
    </source>
</evidence>